<reference evidence="2" key="1">
    <citation type="submission" date="2017-09" db="EMBL/GenBank/DDBJ databases">
        <title>Depth-based differentiation of microbial function through sediment-hosted aquifers and enrichment of novel symbionts in the deep terrestrial subsurface.</title>
        <authorList>
            <person name="Probst A.J."/>
            <person name="Ladd B."/>
            <person name="Jarett J.K."/>
            <person name="Geller-Mcgrath D.E."/>
            <person name="Sieber C.M.K."/>
            <person name="Emerson J.B."/>
            <person name="Anantharaman K."/>
            <person name="Thomas B.C."/>
            <person name="Malmstrom R."/>
            <person name="Stieglmeier M."/>
            <person name="Klingl A."/>
            <person name="Woyke T."/>
            <person name="Ryan C.M."/>
            <person name="Banfield J.F."/>
        </authorList>
    </citation>
    <scope>NUCLEOTIDE SEQUENCE [LARGE SCALE GENOMIC DNA]</scope>
</reference>
<dbReference type="InterPro" id="IPR036388">
    <property type="entry name" value="WH-like_DNA-bd_sf"/>
</dbReference>
<protein>
    <recommendedName>
        <fullName evidence="3">HTH arsR-type domain-containing protein</fullName>
    </recommendedName>
</protein>
<dbReference type="AlphaFoldDB" id="A0A2H0XEE3"/>
<evidence type="ECO:0000313" key="2">
    <source>
        <dbReference type="Proteomes" id="UP000230340"/>
    </source>
</evidence>
<sequence>MLKDLITSNVRVKILVLFLSHPKESFHVRDITRRVGTEINAVRRELDRLIKVGLFKREARGNRVYIRLRSDYPFLGDLLSAFDKEHGLSANILENEKGLGKVKMGLVSSEFLQGRISGLEDVDLLLVGTVDLKVLKDIVEKFQEKSGREVNYSVMGEEEFDFRKKRMDPFIVKVLTQSRIIFIGDSDKNCKL</sequence>
<comment type="caution">
    <text evidence="1">The sequence shown here is derived from an EMBL/GenBank/DDBJ whole genome shotgun (WGS) entry which is preliminary data.</text>
</comment>
<gene>
    <name evidence="1" type="ORF">COT49_00525</name>
</gene>
<evidence type="ECO:0008006" key="3">
    <source>
        <dbReference type="Google" id="ProtNLM"/>
    </source>
</evidence>
<dbReference type="InterPro" id="IPR036390">
    <property type="entry name" value="WH_DNA-bd_sf"/>
</dbReference>
<dbReference type="Gene3D" id="1.10.10.10">
    <property type="entry name" value="Winged helix-like DNA-binding domain superfamily/Winged helix DNA-binding domain"/>
    <property type="match status" value="1"/>
</dbReference>
<organism evidence="1 2">
    <name type="scientific">candidate division WWE3 bacterium CG08_land_8_20_14_0_20_40_13</name>
    <dbReference type="NCBI Taxonomy" id="1975084"/>
    <lineage>
        <taxon>Bacteria</taxon>
        <taxon>Katanobacteria</taxon>
    </lineage>
</organism>
<name>A0A2H0XEE3_UNCKA</name>
<dbReference type="Proteomes" id="UP000230340">
    <property type="component" value="Unassembled WGS sequence"/>
</dbReference>
<proteinExistence type="predicted"/>
<dbReference type="SUPFAM" id="SSF46785">
    <property type="entry name" value="Winged helix' DNA-binding domain"/>
    <property type="match status" value="1"/>
</dbReference>
<accession>A0A2H0XEE3</accession>
<dbReference type="EMBL" id="PEYT01000004">
    <property type="protein sequence ID" value="PIS23320.1"/>
    <property type="molecule type" value="Genomic_DNA"/>
</dbReference>
<evidence type="ECO:0000313" key="1">
    <source>
        <dbReference type="EMBL" id="PIS23320.1"/>
    </source>
</evidence>